<dbReference type="Proteomes" id="UP000265703">
    <property type="component" value="Unassembled WGS sequence"/>
</dbReference>
<proteinExistence type="predicted"/>
<dbReference type="EMBL" id="QKYT01000215">
    <property type="protein sequence ID" value="RIA89563.1"/>
    <property type="molecule type" value="Genomic_DNA"/>
</dbReference>
<sequence>MEKPILRYLKKILEKNSGILSKNGYIIMNGKLYKNSHLKRCISENTISNKHARRKEVLQSIDKREFNIWQYKQYILQEEKDKLVLVSYDNDCHSTSYETYMQVKSIIAKNTMSAYISNARQKIVSPISYHVLNQRSEALSGPTFLLLLQKLSDSLGNLNVTGLLGRTGLRMLPDSLGELDLECYQTP</sequence>
<organism evidence="1 2">
    <name type="scientific">Glomus cerebriforme</name>
    <dbReference type="NCBI Taxonomy" id="658196"/>
    <lineage>
        <taxon>Eukaryota</taxon>
        <taxon>Fungi</taxon>
        <taxon>Fungi incertae sedis</taxon>
        <taxon>Mucoromycota</taxon>
        <taxon>Glomeromycotina</taxon>
        <taxon>Glomeromycetes</taxon>
        <taxon>Glomerales</taxon>
        <taxon>Glomeraceae</taxon>
        <taxon>Glomus</taxon>
    </lineage>
</organism>
<comment type="caution">
    <text evidence="1">The sequence shown here is derived from an EMBL/GenBank/DDBJ whole genome shotgun (WGS) entry which is preliminary data.</text>
</comment>
<keyword evidence="2" id="KW-1185">Reference proteome</keyword>
<gene>
    <name evidence="1" type="ORF">C1645_824682</name>
</gene>
<evidence type="ECO:0000313" key="2">
    <source>
        <dbReference type="Proteomes" id="UP000265703"/>
    </source>
</evidence>
<dbReference type="AlphaFoldDB" id="A0A397STY7"/>
<protein>
    <submittedName>
        <fullName evidence="1">Uncharacterized protein</fullName>
    </submittedName>
</protein>
<name>A0A397STY7_9GLOM</name>
<reference evidence="1 2" key="1">
    <citation type="submission" date="2018-06" db="EMBL/GenBank/DDBJ databases">
        <title>Comparative genomics reveals the genomic features of Rhizophagus irregularis, R. cerebriforme, R. diaphanum and Gigaspora rosea, and their symbiotic lifestyle signature.</title>
        <authorList>
            <person name="Morin E."/>
            <person name="San Clemente H."/>
            <person name="Chen E.C.H."/>
            <person name="De La Providencia I."/>
            <person name="Hainaut M."/>
            <person name="Kuo A."/>
            <person name="Kohler A."/>
            <person name="Murat C."/>
            <person name="Tang N."/>
            <person name="Roy S."/>
            <person name="Loubradou J."/>
            <person name="Henrissat B."/>
            <person name="Grigoriev I.V."/>
            <person name="Corradi N."/>
            <person name="Roux C."/>
            <person name="Martin F.M."/>
        </authorList>
    </citation>
    <scope>NUCLEOTIDE SEQUENCE [LARGE SCALE GENOMIC DNA]</scope>
    <source>
        <strain evidence="1 2">DAOM 227022</strain>
    </source>
</reference>
<accession>A0A397STY7</accession>
<evidence type="ECO:0000313" key="1">
    <source>
        <dbReference type="EMBL" id="RIA89563.1"/>
    </source>
</evidence>